<dbReference type="PANTHER" id="PTHR43483:SF3">
    <property type="entry name" value="MEMBRANE TRANSPORTER PROTEIN HI_0806-RELATED"/>
    <property type="match status" value="1"/>
</dbReference>
<feature type="transmembrane region" description="Helical" evidence="6">
    <location>
        <begin position="86"/>
        <end position="104"/>
    </location>
</feature>
<feature type="transmembrane region" description="Helical" evidence="6">
    <location>
        <begin position="149"/>
        <end position="166"/>
    </location>
</feature>
<name>A0A1I0G3D2_9GAMM</name>
<sequence>MAVDDSGTSLQCRKEAGERLWAFVYDTRFDFQRTAVFMSLFMVFGLYLALGALAGTLAGLFGIGGGLVIVPVLIFSFGLQGISGEIAAHLAVGTSLATIVFTSISSVRSHHLKGAVRWEVFRPMVAGIVVGAAFGAWTASLLSGPVLELVIGVFVILVGIKMLLDINPKTARPVPGRGGLTGAGGVIGWASAIFGIGGGTLTVPFLSWRSVPMQQAVATSAACGLPIAIAGATTNLWTGWGHPALPDYAVGFVYLPALIGIVATSVLFARFGAVLAHRLDAKLLKRLFAVLLLIVGARFLL</sequence>
<dbReference type="GO" id="GO:0005886">
    <property type="term" value="C:plasma membrane"/>
    <property type="evidence" value="ECO:0007669"/>
    <property type="project" value="UniProtKB-SubCell"/>
</dbReference>
<keyword evidence="4 6" id="KW-1133">Transmembrane helix</keyword>
<evidence type="ECO:0000313" key="8">
    <source>
        <dbReference type="Proteomes" id="UP000198762"/>
    </source>
</evidence>
<keyword evidence="6" id="KW-1003">Cell membrane</keyword>
<evidence type="ECO:0000256" key="3">
    <source>
        <dbReference type="ARBA" id="ARBA00022692"/>
    </source>
</evidence>
<feature type="transmembrane region" description="Helical" evidence="6">
    <location>
        <begin position="124"/>
        <end position="142"/>
    </location>
</feature>
<keyword evidence="5 6" id="KW-0472">Membrane</keyword>
<feature type="transmembrane region" description="Helical" evidence="6">
    <location>
        <begin position="60"/>
        <end position="79"/>
    </location>
</feature>
<reference evidence="8" key="1">
    <citation type="submission" date="2016-10" db="EMBL/GenBank/DDBJ databases">
        <authorList>
            <person name="Varghese N."/>
            <person name="Submissions S."/>
        </authorList>
    </citation>
    <scope>NUCLEOTIDE SEQUENCE [LARGE SCALE GENOMIC DNA]</scope>
    <source>
        <strain evidence="8">CGMCC 1.6489</strain>
    </source>
</reference>
<comment type="similarity">
    <text evidence="2 6">Belongs to the 4-toluene sulfonate uptake permease (TSUP) (TC 2.A.102) family.</text>
</comment>
<evidence type="ECO:0000256" key="1">
    <source>
        <dbReference type="ARBA" id="ARBA00004141"/>
    </source>
</evidence>
<evidence type="ECO:0000256" key="4">
    <source>
        <dbReference type="ARBA" id="ARBA00022989"/>
    </source>
</evidence>
<keyword evidence="3 6" id="KW-0812">Transmembrane</keyword>
<keyword evidence="8" id="KW-1185">Reference proteome</keyword>
<dbReference type="EMBL" id="FOHZ01000015">
    <property type="protein sequence ID" value="SET64384.1"/>
    <property type="molecule type" value="Genomic_DNA"/>
</dbReference>
<proteinExistence type="inferred from homology"/>
<gene>
    <name evidence="7" type="ORF">SAMN04487962_11533</name>
</gene>
<dbReference type="InterPro" id="IPR002781">
    <property type="entry name" value="TM_pro_TauE-like"/>
</dbReference>
<feature type="transmembrane region" description="Helical" evidence="6">
    <location>
        <begin position="252"/>
        <end position="271"/>
    </location>
</feature>
<comment type="subcellular location">
    <subcellularLocation>
        <location evidence="6">Cell membrane</location>
        <topology evidence="6">Multi-pass membrane protein</topology>
    </subcellularLocation>
    <subcellularLocation>
        <location evidence="1">Membrane</location>
        <topology evidence="1">Multi-pass membrane protein</topology>
    </subcellularLocation>
</comment>
<protein>
    <recommendedName>
        <fullName evidence="6">Probable membrane transporter protein</fullName>
    </recommendedName>
</protein>
<evidence type="ECO:0000256" key="6">
    <source>
        <dbReference type="RuleBase" id="RU363041"/>
    </source>
</evidence>
<dbReference type="PANTHER" id="PTHR43483">
    <property type="entry name" value="MEMBRANE TRANSPORTER PROTEIN HI_0806-RELATED"/>
    <property type="match status" value="1"/>
</dbReference>
<accession>A0A1I0G3D2</accession>
<evidence type="ECO:0000256" key="2">
    <source>
        <dbReference type="ARBA" id="ARBA00009142"/>
    </source>
</evidence>
<dbReference type="STRING" id="430453.SAMN04487962_11533"/>
<feature type="transmembrane region" description="Helical" evidence="6">
    <location>
        <begin position="218"/>
        <end position="240"/>
    </location>
</feature>
<feature type="transmembrane region" description="Helical" evidence="6">
    <location>
        <begin position="186"/>
        <end position="206"/>
    </location>
</feature>
<evidence type="ECO:0000256" key="5">
    <source>
        <dbReference type="ARBA" id="ARBA00023136"/>
    </source>
</evidence>
<organism evidence="7 8">
    <name type="scientific">Marinobacter segnicrescens</name>
    <dbReference type="NCBI Taxonomy" id="430453"/>
    <lineage>
        <taxon>Bacteria</taxon>
        <taxon>Pseudomonadati</taxon>
        <taxon>Pseudomonadota</taxon>
        <taxon>Gammaproteobacteria</taxon>
        <taxon>Pseudomonadales</taxon>
        <taxon>Marinobacteraceae</taxon>
        <taxon>Marinobacter</taxon>
    </lineage>
</organism>
<feature type="transmembrane region" description="Helical" evidence="6">
    <location>
        <begin position="35"/>
        <end position="54"/>
    </location>
</feature>
<dbReference type="AlphaFoldDB" id="A0A1I0G3D2"/>
<dbReference type="Proteomes" id="UP000198762">
    <property type="component" value="Unassembled WGS sequence"/>
</dbReference>
<feature type="transmembrane region" description="Helical" evidence="6">
    <location>
        <begin position="283"/>
        <end position="300"/>
    </location>
</feature>
<evidence type="ECO:0000313" key="7">
    <source>
        <dbReference type="EMBL" id="SET64384.1"/>
    </source>
</evidence>
<dbReference type="Pfam" id="PF01925">
    <property type="entry name" value="TauE"/>
    <property type="match status" value="1"/>
</dbReference>